<comment type="cofactor">
    <cofactor evidence="7">
        <name>Mg(2+)</name>
        <dbReference type="ChEBI" id="CHEBI:18420"/>
    </cofactor>
</comment>
<keyword evidence="4 7" id="KW-0460">Magnesium</keyword>
<evidence type="ECO:0000259" key="9">
    <source>
        <dbReference type="Pfam" id="PF00692"/>
    </source>
</evidence>
<comment type="pathway">
    <text evidence="7">Pyrimidine metabolism; dUMP biosynthesis; dUMP from dCTP (dUTP route): step 2/2.</text>
</comment>
<dbReference type="UniPathway" id="UPA00610">
    <property type="reaction ID" value="UER00666"/>
</dbReference>
<accession>A0A235HK97</accession>
<feature type="compositionally biased region" description="Polar residues" evidence="8">
    <location>
        <begin position="151"/>
        <end position="164"/>
    </location>
</feature>
<comment type="similarity">
    <text evidence="1 7">Belongs to the dUTPase family.</text>
</comment>
<comment type="caution">
    <text evidence="10">The sequence shown here is derived from an EMBL/GenBank/DDBJ whole genome shotgun (WGS) entry which is preliminary data.</text>
</comment>
<gene>
    <name evidence="7" type="primary">dut</name>
    <name evidence="10" type="ORF">CHT98_01350</name>
</gene>
<dbReference type="EMBL" id="NOWT01000001">
    <property type="protein sequence ID" value="OYD86241.1"/>
    <property type="molecule type" value="Genomic_DNA"/>
</dbReference>
<dbReference type="GO" id="GO:0004170">
    <property type="term" value="F:dUTP diphosphatase activity"/>
    <property type="evidence" value="ECO:0007669"/>
    <property type="project" value="UniProtKB-UniRule"/>
</dbReference>
<dbReference type="InterPro" id="IPR008181">
    <property type="entry name" value="dUTPase"/>
</dbReference>
<feature type="region of interest" description="Disordered" evidence="8">
    <location>
        <begin position="136"/>
        <end position="164"/>
    </location>
</feature>
<keyword evidence="5 7" id="KW-0546">Nucleotide metabolism</keyword>
<dbReference type="InterPro" id="IPR033704">
    <property type="entry name" value="dUTPase_trimeric"/>
</dbReference>
<evidence type="ECO:0000256" key="3">
    <source>
        <dbReference type="ARBA" id="ARBA00022801"/>
    </source>
</evidence>
<dbReference type="AlphaFoldDB" id="A0A235HK97"/>
<dbReference type="SUPFAM" id="SSF51283">
    <property type="entry name" value="dUTPase-like"/>
    <property type="match status" value="1"/>
</dbReference>
<dbReference type="Gene3D" id="2.70.40.10">
    <property type="match status" value="1"/>
</dbReference>
<keyword evidence="3 7" id="KW-0378">Hydrolase</keyword>
<dbReference type="RefSeq" id="WP_094301499.1">
    <property type="nucleotide sequence ID" value="NZ_NOWT01000001.1"/>
</dbReference>
<evidence type="ECO:0000313" key="11">
    <source>
        <dbReference type="Proteomes" id="UP000215367"/>
    </source>
</evidence>
<feature type="binding site" evidence="7">
    <location>
        <begin position="73"/>
        <end position="75"/>
    </location>
    <ligand>
        <name>substrate</name>
    </ligand>
</feature>
<dbReference type="PANTHER" id="PTHR11241">
    <property type="entry name" value="DEOXYURIDINE 5'-TRIPHOSPHATE NUCLEOTIDOHYDROLASE"/>
    <property type="match status" value="1"/>
</dbReference>
<dbReference type="InterPro" id="IPR036157">
    <property type="entry name" value="dUTPase-like_sf"/>
</dbReference>
<dbReference type="HAMAP" id="MF_00116">
    <property type="entry name" value="dUTPase_bact"/>
    <property type="match status" value="1"/>
</dbReference>
<evidence type="ECO:0000313" key="10">
    <source>
        <dbReference type="EMBL" id="OYD86241.1"/>
    </source>
</evidence>
<feature type="binding site" evidence="7">
    <location>
        <begin position="90"/>
        <end position="92"/>
    </location>
    <ligand>
        <name>substrate</name>
    </ligand>
</feature>
<organism evidence="10 11">
    <name type="scientific">Azospirillum brasilense</name>
    <dbReference type="NCBI Taxonomy" id="192"/>
    <lineage>
        <taxon>Bacteria</taxon>
        <taxon>Pseudomonadati</taxon>
        <taxon>Pseudomonadota</taxon>
        <taxon>Alphaproteobacteria</taxon>
        <taxon>Rhodospirillales</taxon>
        <taxon>Azospirillaceae</taxon>
        <taxon>Azospirillum</taxon>
    </lineage>
</organism>
<evidence type="ECO:0000256" key="1">
    <source>
        <dbReference type="ARBA" id="ARBA00006581"/>
    </source>
</evidence>
<dbReference type="EC" id="3.6.1.23" evidence="7"/>
<dbReference type="NCBIfam" id="TIGR00576">
    <property type="entry name" value="dut"/>
    <property type="match status" value="1"/>
</dbReference>
<name>A0A235HK97_AZOBR</name>
<dbReference type="Pfam" id="PF00692">
    <property type="entry name" value="dUTPase"/>
    <property type="match status" value="1"/>
</dbReference>
<evidence type="ECO:0000256" key="5">
    <source>
        <dbReference type="ARBA" id="ARBA00023080"/>
    </source>
</evidence>
<reference evidence="10 11" key="1">
    <citation type="submission" date="2017-07" db="EMBL/GenBank/DDBJ databases">
        <title>Whole genome sequence of Azospirillum brasilense 2A1, a potential biofertilizer strain.</title>
        <authorList>
            <person name="Fontana C.A."/>
            <person name="Toffoli L.M."/>
            <person name="Salazar S.M."/>
            <person name="Puglisi E."/>
            <person name="Pedraza R."/>
            <person name="Bassi D."/>
            <person name="Cocconcelli P.S."/>
        </authorList>
    </citation>
    <scope>NUCLEOTIDE SEQUENCE [LARGE SCALE GENOMIC DNA]</scope>
    <source>
        <strain evidence="10 11">2A1</strain>
    </source>
</reference>
<sequence>MSAPAPAIPVPIVRLAHAAGLDLPAYATEHAAGMDLLAALAEPVVLEPGRRALIPTGIAFALPDGYEAQVRPRSGLALKHGVTVLNSPGTIDADYRGEVGVILINHGDQPFTVERGQRIAQLVIARYERAAWAESDTLSDSARGTGGFGSTGQFVSTSPAQESH</sequence>
<dbReference type="CDD" id="cd07557">
    <property type="entry name" value="trimeric_dUTPase"/>
    <property type="match status" value="1"/>
</dbReference>
<comment type="caution">
    <text evidence="7">Lacks conserved residue(s) required for the propagation of feature annotation.</text>
</comment>
<dbReference type="Proteomes" id="UP000215367">
    <property type="component" value="Unassembled WGS sequence"/>
</dbReference>
<dbReference type="GO" id="GO:0000287">
    <property type="term" value="F:magnesium ion binding"/>
    <property type="evidence" value="ECO:0007669"/>
    <property type="project" value="UniProtKB-UniRule"/>
</dbReference>
<dbReference type="NCBIfam" id="NF001862">
    <property type="entry name" value="PRK00601.1"/>
    <property type="match status" value="1"/>
</dbReference>
<feature type="domain" description="dUTPase-like" evidence="9">
    <location>
        <begin position="22"/>
        <end position="152"/>
    </location>
</feature>
<protein>
    <recommendedName>
        <fullName evidence="7">Deoxyuridine 5'-triphosphate nucleotidohydrolase</fullName>
        <shortName evidence="7">dUTPase</shortName>
        <ecNumber evidence="7">3.6.1.23</ecNumber>
    </recommendedName>
    <alternativeName>
        <fullName evidence="7">dUTP pyrophosphatase</fullName>
    </alternativeName>
</protein>
<dbReference type="PANTHER" id="PTHR11241:SF0">
    <property type="entry name" value="DEOXYURIDINE 5'-TRIPHOSPHATE NUCLEOTIDOHYDROLASE"/>
    <property type="match status" value="1"/>
</dbReference>
<dbReference type="InterPro" id="IPR029054">
    <property type="entry name" value="dUTPase-like"/>
</dbReference>
<evidence type="ECO:0000256" key="2">
    <source>
        <dbReference type="ARBA" id="ARBA00022723"/>
    </source>
</evidence>
<evidence type="ECO:0000256" key="7">
    <source>
        <dbReference type="HAMAP-Rule" id="MF_00116"/>
    </source>
</evidence>
<comment type="function">
    <text evidence="7">This enzyme is involved in nucleotide metabolism: it produces dUMP, the immediate precursor of thymidine nucleotides and it decreases the intracellular concentration of dUTP so that uracil cannot be incorporated into DNA.</text>
</comment>
<evidence type="ECO:0000256" key="6">
    <source>
        <dbReference type="ARBA" id="ARBA00047686"/>
    </source>
</evidence>
<dbReference type="GO" id="GO:0006226">
    <property type="term" value="P:dUMP biosynthetic process"/>
    <property type="evidence" value="ECO:0007669"/>
    <property type="project" value="UniProtKB-UniRule"/>
</dbReference>
<dbReference type="FunFam" id="2.70.40.10:FF:000002">
    <property type="entry name" value="dUTP diphosphatase"/>
    <property type="match status" value="1"/>
</dbReference>
<dbReference type="GO" id="GO:0046081">
    <property type="term" value="P:dUTP catabolic process"/>
    <property type="evidence" value="ECO:0007669"/>
    <property type="project" value="InterPro"/>
</dbReference>
<comment type="catalytic activity">
    <reaction evidence="6 7">
        <text>dUTP + H2O = dUMP + diphosphate + H(+)</text>
        <dbReference type="Rhea" id="RHEA:10248"/>
        <dbReference type="ChEBI" id="CHEBI:15377"/>
        <dbReference type="ChEBI" id="CHEBI:15378"/>
        <dbReference type="ChEBI" id="CHEBI:33019"/>
        <dbReference type="ChEBI" id="CHEBI:61555"/>
        <dbReference type="ChEBI" id="CHEBI:246422"/>
        <dbReference type="EC" id="3.6.1.23"/>
    </reaction>
</comment>
<feature type="binding site" evidence="7">
    <location>
        <position position="86"/>
    </location>
    <ligand>
        <name>substrate</name>
    </ligand>
</feature>
<evidence type="ECO:0000256" key="8">
    <source>
        <dbReference type="SAM" id="MobiDB-lite"/>
    </source>
</evidence>
<keyword evidence="2 7" id="KW-0479">Metal-binding</keyword>
<proteinExistence type="inferred from homology"/>
<evidence type="ECO:0000256" key="4">
    <source>
        <dbReference type="ARBA" id="ARBA00022842"/>
    </source>
</evidence>